<dbReference type="InterPro" id="IPR037104">
    <property type="entry name" value="Annexin_sf"/>
</dbReference>
<dbReference type="InterPro" id="IPR018502">
    <property type="entry name" value="Annexin_repeat"/>
</dbReference>
<dbReference type="InterPro" id="IPR018252">
    <property type="entry name" value="Annexin_repeat_CS"/>
</dbReference>
<dbReference type="PANTHER" id="PTHR10502:SF102">
    <property type="entry name" value="ANNEXIN B11"/>
    <property type="match status" value="1"/>
</dbReference>
<keyword evidence="6" id="KW-1185">Reference proteome</keyword>
<evidence type="ECO:0000313" key="6">
    <source>
        <dbReference type="Proteomes" id="UP000236630"/>
    </source>
</evidence>
<proteinExistence type="inferred from homology"/>
<dbReference type="InterPro" id="IPR001464">
    <property type="entry name" value="Annexin"/>
</dbReference>
<dbReference type="STRING" id="55188.A0A2H5PHI1"/>
<protein>
    <recommendedName>
        <fullName evidence="4">Annexin</fullName>
    </recommendedName>
</protein>
<dbReference type="EMBL" id="BDQV01000074">
    <property type="protein sequence ID" value="GAY51816.1"/>
    <property type="molecule type" value="Genomic_DNA"/>
</dbReference>
<dbReference type="SUPFAM" id="SSF47874">
    <property type="entry name" value="Annexin"/>
    <property type="match status" value="1"/>
</dbReference>
<dbReference type="Gene3D" id="1.10.220.10">
    <property type="entry name" value="Annexin"/>
    <property type="match status" value="4"/>
</dbReference>
<gene>
    <name evidence="5" type="ORF">CUMW_137150</name>
</gene>
<comment type="domain">
    <text evidence="4">A pair of annexin repeats may form one binding site for calcium and phospholipid.</text>
</comment>
<dbReference type="GO" id="GO:0009414">
    <property type="term" value="P:response to water deprivation"/>
    <property type="evidence" value="ECO:0007669"/>
    <property type="project" value="TreeGrafter"/>
</dbReference>
<dbReference type="GO" id="GO:0005737">
    <property type="term" value="C:cytoplasm"/>
    <property type="evidence" value="ECO:0007669"/>
    <property type="project" value="TreeGrafter"/>
</dbReference>
<dbReference type="PROSITE" id="PS51897">
    <property type="entry name" value="ANNEXIN_2"/>
    <property type="match status" value="4"/>
</dbReference>
<dbReference type="Pfam" id="PF00191">
    <property type="entry name" value="Annexin"/>
    <property type="match status" value="4"/>
</dbReference>
<dbReference type="AlphaFoldDB" id="A0A2H5PHI1"/>
<dbReference type="FunFam" id="1.10.220.10:FF:000001">
    <property type="entry name" value="Annexin"/>
    <property type="match status" value="1"/>
</dbReference>
<dbReference type="GO" id="GO:0009651">
    <property type="term" value="P:response to salt stress"/>
    <property type="evidence" value="ECO:0007669"/>
    <property type="project" value="TreeGrafter"/>
</dbReference>
<dbReference type="SMART" id="SM00335">
    <property type="entry name" value="ANX"/>
    <property type="match status" value="4"/>
</dbReference>
<evidence type="ECO:0000256" key="1">
    <source>
        <dbReference type="ARBA" id="ARBA00007831"/>
    </source>
</evidence>
<evidence type="ECO:0000256" key="3">
    <source>
        <dbReference type="ARBA" id="ARBA00023216"/>
    </source>
</evidence>
<keyword evidence="4" id="KW-0111">Calcium/phospholipid-binding</keyword>
<evidence type="ECO:0000256" key="2">
    <source>
        <dbReference type="ARBA" id="ARBA00022737"/>
    </source>
</evidence>
<dbReference type="GO" id="GO:0005886">
    <property type="term" value="C:plasma membrane"/>
    <property type="evidence" value="ECO:0007669"/>
    <property type="project" value="TreeGrafter"/>
</dbReference>
<comment type="caution">
    <text evidence="5">The sequence shown here is derived from an EMBL/GenBank/DDBJ whole genome shotgun (WGS) entry which is preliminary data.</text>
</comment>
<dbReference type="GO" id="GO:0005509">
    <property type="term" value="F:calcium ion binding"/>
    <property type="evidence" value="ECO:0007669"/>
    <property type="project" value="InterPro"/>
</dbReference>
<organism evidence="5 6">
    <name type="scientific">Citrus unshiu</name>
    <name type="common">Satsuma mandarin</name>
    <name type="synonym">Citrus nobilis var. unshiu</name>
    <dbReference type="NCBI Taxonomy" id="55188"/>
    <lineage>
        <taxon>Eukaryota</taxon>
        <taxon>Viridiplantae</taxon>
        <taxon>Streptophyta</taxon>
        <taxon>Embryophyta</taxon>
        <taxon>Tracheophyta</taxon>
        <taxon>Spermatophyta</taxon>
        <taxon>Magnoliopsida</taxon>
        <taxon>eudicotyledons</taxon>
        <taxon>Gunneridae</taxon>
        <taxon>Pentapetalae</taxon>
        <taxon>rosids</taxon>
        <taxon>malvids</taxon>
        <taxon>Sapindales</taxon>
        <taxon>Rutaceae</taxon>
        <taxon>Aurantioideae</taxon>
        <taxon>Citrus</taxon>
    </lineage>
</organism>
<accession>A0A2H5PHI1</accession>
<evidence type="ECO:0000313" key="5">
    <source>
        <dbReference type="EMBL" id="GAY51816.1"/>
    </source>
</evidence>
<dbReference type="Proteomes" id="UP000236630">
    <property type="component" value="Unassembled WGS sequence"/>
</dbReference>
<keyword evidence="2 4" id="KW-0677">Repeat</keyword>
<reference evidence="5 6" key="1">
    <citation type="journal article" date="2017" name="Front. Genet.">
        <title>Draft sequencing of the heterozygous diploid genome of Satsuma (Citrus unshiu Marc.) using a hybrid assembly approach.</title>
        <authorList>
            <person name="Shimizu T."/>
            <person name="Tanizawa Y."/>
            <person name="Mochizuki T."/>
            <person name="Nagasaki H."/>
            <person name="Yoshioka T."/>
            <person name="Toyoda A."/>
            <person name="Fujiyama A."/>
            <person name="Kaminuma E."/>
            <person name="Nakamura Y."/>
        </authorList>
    </citation>
    <scope>NUCLEOTIDE SEQUENCE [LARGE SCALE GENOMIC DNA]</scope>
    <source>
        <strain evidence="6">cv. Miyagawa wase</strain>
    </source>
</reference>
<comment type="similarity">
    <text evidence="1 4">Belongs to the annexin family.</text>
</comment>
<name>A0A2H5PHI1_CITUN</name>
<dbReference type="PROSITE" id="PS00223">
    <property type="entry name" value="ANNEXIN_1"/>
    <property type="match status" value="1"/>
</dbReference>
<keyword evidence="4" id="KW-0106">Calcium</keyword>
<dbReference type="PANTHER" id="PTHR10502">
    <property type="entry name" value="ANNEXIN"/>
    <property type="match status" value="1"/>
</dbReference>
<dbReference type="PRINTS" id="PR00196">
    <property type="entry name" value="ANNEXIN"/>
</dbReference>
<dbReference type="GO" id="GO:0009409">
    <property type="term" value="P:response to cold"/>
    <property type="evidence" value="ECO:0007669"/>
    <property type="project" value="TreeGrafter"/>
</dbReference>
<dbReference type="GO" id="GO:0005544">
    <property type="term" value="F:calcium-dependent phospholipid binding"/>
    <property type="evidence" value="ECO:0007669"/>
    <property type="project" value="UniProtKB-KW"/>
</dbReference>
<keyword evidence="3 4" id="KW-0041">Annexin</keyword>
<dbReference type="GO" id="GO:0009408">
    <property type="term" value="P:response to heat"/>
    <property type="evidence" value="ECO:0007669"/>
    <property type="project" value="TreeGrafter"/>
</dbReference>
<dbReference type="GO" id="GO:0001786">
    <property type="term" value="F:phosphatidylserine binding"/>
    <property type="evidence" value="ECO:0007669"/>
    <property type="project" value="TreeGrafter"/>
</dbReference>
<sequence>MSTLTIPPVIPTAREDAKNLHKAFKESWDIKKRLHVGLGCDSGTIINILAHRDSQQVELITQEYDNKYSDVLRKRLSSELHGDFKRAVCLWVREPAARDANVLKRALRATVTDFKAATDVICSRTPAQLRQLKQVYLINCGARLEHDIESATYGDHKKLLLGYVNTTRYEGPEIDKILVEDDAKAINKGRDNSFFIRIFTERSKAHMSALISTYKSMFGKPLEHAIKKETSGNLMYGLLTILRFVENPAIHFAKLLRKAMKGFGTDDSTLIWIIVTRAEVDMRYIKAAYINKYGKTLNEAVHSETSGYYRTFLLALLGPNC</sequence>
<evidence type="ECO:0000256" key="4">
    <source>
        <dbReference type="RuleBase" id="RU003540"/>
    </source>
</evidence>